<evidence type="ECO:0000313" key="2">
    <source>
        <dbReference type="EMBL" id="GAA1607155.1"/>
    </source>
</evidence>
<dbReference type="RefSeq" id="WP_344198588.1">
    <property type="nucleotide sequence ID" value="NZ_BAAAND010000012.1"/>
</dbReference>
<name>A0ABN2EIJ3_9ACTN</name>
<accession>A0ABN2EIJ3</accession>
<dbReference type="EMBL" id="BAAAND010000012">
    <property type="protein sequence ID" value="GAA1607155.1"/>
    <property type="molecule type" value="Genomic_DNA"/>
</dbReference>
<comment type="caution">
    <text evidence="2">The sequence shown here is derived from an EMBL/GenBank/DDBJ whole genome shotgun (WGS) entry which is preliminary data.</text>
</comment>
<dbReference type="Proteomes" id="UP001500190">
    <property type="component" value="Unassembled WGS sequence"/>
</dbReference>
<gene>
    <name evidence="2" type="ORF">GCM10009742_66160</name>
</gene>
<organism evidence="2 3">
    <name type="scientific">Kribbella karoonensis</name>
    <dbReference type="NCBI Taxonomy" id="324851"/>
    <lineage>
        <taxon>Bacteria</taxon>
        <taxon>Bacillati</taxon>
        <taxon>Actinomycetota</taxon>
        <taxon>Actinomycetes</taxon>
        <taxon>Propionibacteriales</taxon>
        <taxon>Kribbellaceae</taxon>
        <taxon>Kribbella</taxon>
    </lineage>
</organism>
<sequence>MTSPAEHERLEYAAGLAGAAGRGRSDRGPSAAREAPVAPWLQLCPPGTVEIDLRDGAVRADQVSADGPVVLVDQRPGSRRRLRRTARALGVVLEREFVVLPTLARPMVVVDDVEEAVRYFWTAVATVPPGLAFAVPASALLGLARRAPWRWTGGLAPARVVVGRRR</sequence>
<evidence type="ECO:0000256" key="1">
    <source>
        <dbReference type="SAM" id="MobiDB-lite"/>
    </source>
</evidence>
<reference evidence="2 3" key="1">
    <citation type="journal article" date="2019" name="Int. J. Syst. Evol. Microbiol.">
        <title>The Global Catalogue of Microorganisms (GCM) 10K type strain sequencing project: providing services to taxonomists for standard genome sequencing and annotation.</title>
        <authorList>
            <consortium name="The Broad Institute Genomics Platform"/>
            <consortium name="The Broad Institute Genome Sequencing Center for Infectious Disease"/>
            <person name="Wu L."/>
            <person name="Ma J."/>
        </authorList>
    </citation>
    <scope>NUCLEOTIDE SEQUENCE [LARGE SCALE GENOMIC DNA]</scope>
    <source>
        <strain evidence="2 3">JCM 14304</strain>
    </source>
</reference>
<evidence type="ECO:0000313" key="3">
    <source>
        <dbReference type="Proteomes" id="UP001500190"/>
    </source>
</evidence>
<keyword evidence="3" id="KW-1185">Reference proteome</keyword>
<feature type="region of interest" description="Disordered" evidence="1">
    <location>
        <begin position="13"/>
        <end position="32"/>
    </location>
</feature>
<proteinExistence type="predicted"/>
<protein>
    <submittedName>
        <fullName evidence="2">Uncharacterized protein</fullName>
    </submittedName>
</protein>